<dbReference type="InterPro" id="IPR016024">
    <property type="entry name" value="ARM-type_fold"/>
</dbReference>
<dbReference type="OrthoDB" id="538223at2759"/>
<feature type="compositionally biased region" description="Polar residues" evidence="1">
    <location>
        <begin position="1057"/>
        <end position="1067"/>
    </location>
</feature>
<organism evidence="3 4">
    <name type="scientific">Armillaria ostoyae</name>
    <name type="common">Armillaria root rot fungus</name>
    <dbReference type="NCBI Taxonomy" id="47428"/>
    <lineage>
        <taxon>Eukaryota</taxon>
        <taxon>Fungi</taxon>
        <taxon>Dikarya</taxon>
        <taxon>Basidiomycota</taxon>
        <taxon>Agaricomycotina</taxon>
        <taxon>Agaricomycetes</taxon>
        <taxon>Agaricomycetidae</taxon>
        <taxon>Agaricales</taxon>
        <taxon>Marasmiineae</taxon>
        <taxon>Physalacriaceae</taxon>
        <taxon>Armillaria</taxon>
    </lineage>
</organism>
<feature type="domain" description="T6SS Phospholipase effector Tle1-like catalytic" evidence="2">
    <location>
        <begin position="4"/>
        <end position="198"/>
    </location>
</feature>
<dbReference type="SUPFAM" id="SSF53474">
    <property type="entry name" value="alpha/beta-Hydrolases"/>
    <property type="match status" value="1"/>
</dbReference>
<feature type="region of interest" description="Disordered" evidence="1">
    <location>
        <begin position="1053"/>
        <end position="1079"/>
    </location>
</feature>
<evidence type="ECO:0000259" key="2">
    <source>
        <dbReference type="Pfam" id="PF09994"/>
    </source>
</evidence>
<dbReference type="InterPro" id="IPR029058">
    <property type="entry name" value="AB_hydrolase_fold"/>
</dbReference>
<evidence type="ECO:0000256" key="1">
    <source>
        <dbReference type="SAM" id="MobiDB-lite"/>
    </source>
</evidence>
<dbReference type="InterPro" id="IPR018712">
    <property type="entry name" value="Tle1-like_cat"/>
</dbReference>
<name>A0A284QXD5_ARMOS</name>
<dbReference type="Gene3D" id="1.25.10.10">
    <property type="entry name" value="Leucine-rich Repeat Variant"/>
    <property type="match status" value="1"/>
</dbReference>
<reference evidence="4" key="1">
    <citation type="journal article" date="2017" name="Nat. Ecol. Evol.">
        <title>Genome expansion and lineage-specific genetic innovations in the forest pathogenic fungi Armillaria.</title>
        <authorList>
            <person name="Sipos G."/>
            <person name="Prasanna A.N."/>
            <person name="Walter M.C."/>
            <person name="O'Connor E."/>
            <person name="Balint B."/>
            <person name="Krizsan K."/>
            <person name="Kiss B."/>
            <person name="Hess J."/>
            <person name="Varga T."/>
            <person name="Slot J."/>
            <person name="Riley R."/>
            <person name="Boka B."/>
            <person name="Rigling D."/>
            <person name="Barry K."/>
            <person name="Lee J."/>
            <person name="Mihaltcheva S."/>
            <person name="LaButti K."/>
            <person name="Lipzen A."/>
            <person name="Waldron R."/>
            <person name="Moloney N.M."/>
            <person name="Sperisen C."/>
            <person name="Kredics L."/>
            <person name="Vagvoelgyi C."/>
            <person name="Patrignani A."/>
            <person name="Fitzpatrick D."/>
            <person name="Nagy I."/>
            <person name="Doyle S."/>
            <person name="Anderson J.B."/>
            <person name="Grigoriev I.V."/>
            <person name="Gueldener U."/>
            <person name="Muensterkoetter M."/>
            <person name="Nagy L.G."/>
        </authorList>
    </citation>
    <scope>NUCLEOTIDE SEQUENCE [LARGE SCALE GENOMIC DNA]</scope>
    <source>
        <strain evidence="4">C18/9</strain>
    </source>
</reference>
<gene>
    <name evidence="3" type="ORF">ARMOST_04449</name>
</gene>
<sequence>MVIIEKAYHWLTDHYQDGDRIFLFGFSRGAYQVRALAGMIQKLGFVFPGNIGLIPFAYELYANRHRGKVIKDEVIARTLSKNFKHTFSRQVKVHFVGVWDTVTSVGLIQKSPLPLTTTAHHICTFRHGLALDEQRVKFLPTYLAGGWTPNLRLDLYNPDDQEMDVKEVWFVGSHSDVGGSNDPHALSLGLVPLLWMENQAIDTGLRCRPRSFFGDWTWDNIHKNRPTISLRSFWRLLEVLPITRYQYTDPNATTRIPHFGKGRSIVPRQNIHVSVAFSRENYKPKARLFGDKTMDLESIINIGIKSDPDEAGDLSWADEWRHVLEMDLFDDGFAQAMINRLHSFEPTESNKREEDSGLDAIAIKEQVRLLRRLPIMALSNRSAKAISNEIGNLVKMLEASHDIRIRTASASCLFQLANHGYSQQIISEKDALTKLRKILEFRQDQKDNSELKIASLQCLLQLVLDSKVSESTDCYSGPTVTILLEDEQWTHFLYDYLRVGDGLGPNNSLRPPDLAGLSCLMRMAKIDFLIRPEKKFMKWIDDSPEDDISTITVGVQKGWSKLVSKLLWYLSLPQTGFHAALTPRNMSREVTKRWSTDSKSTQGNSSQKSDLLKSLMLGIHRGNSTAKGTYMRCLSEYCTNDKIFRQEALQTTKFMATLVTDLFGTETHCSRVNWEKKQVISAFLTIMLYKLQDIKGPGMYFEIELLKLQAMDVRNLDGTENIKDVIRKILEAICVESWLDEKDGSTLLHGIFNLYNKVLCTNLPDASLERDASPQPDRTEMLKMIITEMLQLTRSTQLRNNGVQSDLGYTLNRVQLYLKVLLELHKGDNSTRPLFDDSDVIGTIIRAMKHRKSRVKAVEFLELLAKQGAKDSNLRDEKGSRFMGLLTDIIELGRKLMANNKRPIFAIFQSGGTRNNGEGARPLANVRDALRALVPYECLRARILKSENFEIISKSIDFHDIMQKYRGDRVEADIARIKCLRALIAYGDARGKMNADVISPLLDLHQAFNEESGSSQWLHTWTGYGELLEATLLDLREKADVTQLGEEVRERLGRIQSARSQSVQTSKMGPANGSGASEP</sequence>
<dbReference type="Proteomes" id="UP000219338">
    <property type="component" value="Unassembled WGS sequence"/>
</dbReference>
<dbReference type="STRING" id="47428.A0A284QXD5"/>
<evidence type="ECO:0000313" key="3">
    <source>
        <dbReference type="EMBL" id="SJL01131.1"/>
    </source>
</evidence>
<proteinExistence type="predicted"/>
<accession>A0A284QXD5</accession>
<dbReference type="InterPro" id="IPR011989">
    <property type="entry name" value="ARM-like"/>
</dbReference>
<dbReference type="PANTHER" id="PTHR33840:SF1">
    <property type="entry name" value="TLE1 PHOSPHOLIPASE DOMAIN-CONTAINING PROTEIN"/>
    <property type="match status" value="1"/>
</dbReference>
<dbReference type="PANTHER" id="PTHR33840">
    <property type="match status" value="1"/>
</dbReference>
<keyword evidence="4" id="KW-1185">Reference proteome</keyword>
<dbReference type="Pfam" id="PF09994">
    <property type="entry name" value="T6SS_Tle1-like_cat"/>
    <property type="match status" value="1"/>
</dbReference>
<dbReference type="SUPFAM" id="SSF48371">
    <property type="entry name" value="ARM repeat"/>
    <property type="match status" value="1"/>
</dbReference>
<evidence type="ECO:0000313" key="4">
    <source>
        <dbReference type="Proteomes" id="UP000219338"/>
    </source>
</evidence>
<dbReference type="AlphaFoldDB" id="A0A284QXD5"/>
<protein>
    <recommendedName>
        <fullName evidence="2">T6SS Phospholipase effector Tle1-like catalytic domain-containing protein</fullName>
    </recommendedName>
</protein>
<dbReference type="EMBL" id="FUEG01000003">
    <property type="protein sequence ID" value="SJL01131.1"/>
    <property type="molecule type" value="Genomic_DNA"/>
</dbReference>